<reference evidence="1 2" key="1">
    <citation type="submission" date="2019-09" db="EMBL/GenBank/DDBJ databases">
        <title>FDA dAtabase for Regulatory Grade micrObial Sequences (FDA-ARGOS): Supporting development and validation of Infectious Disease Dx tests.</title>
        <authorList>
            <person name="Sciortino C."/>
            <person name="Tallon L."/>
            <person name="Sadzewicz L."/>
            <person name="Vavikolanu K."/>
            <person name="Mehta A."/>
            <person name="Aluvathingal J."/>
            <person name="Nadendla S."/>
            <person name="Nandy P."/>
            <person name="Geyer C."/>
            <person name="Yan Y."/>
            <person name="Sichtig H."/>
        </authorList>
    </citation>
    <scope>NUCLEOTIDE SEQUENCE [LARGE SCALE GENOMIC DNA]</scope>
    <source>
        <strain evidence="1 2">FDAARGOS_636</strain>
    </source>
</reference>
<gene>
    <name evidence="1" type="ORF">FOB44_16710</name>
</gene>
<accession>A0ABX6KUH2</accession>
<dbReference type="Proteomes" id="UP000501570">
    <property type="component" value="Chromosome"/>
</dbReference>
<proteinExistence type="predicted"/>
<name>A0ABX6KUH2_CHRGL</name>
<keyword evidence="2" id="KW-1185">Reference proteome</keyword>
<evidence type="ECO:0000313" key="1">
    <source>
        <dbReference type="EMBL" id="QIY92200.1"/>
    </source>
</evidence>
<dbReference type="RefSeq" id="WP_168239208.1">
    <property type="nucleotide sequence ID" value="NZ_CP050995.1"/>
</dbReference>
<dbReference type="EMBL" id="CP050995">
    <property type="protein sequence ID" value="QIY92200.1"/>
    <property type="molecule type" value="Genomic_DNA"/>
</dbReference>
<sequence length="96" mass="11209">MEFKGTKGKWRIEKDYKFPTLHNIWSDQESILNNGTLIARTCYAPLSESNALLISKAPEMLEMLNIVLMHDPCHYSERWDKLIKDVEKVIKEATEI</sequence>
<protein>
    <submittedName>
        <fullName evidence="1">Uncharacterized protein</fullName>
    </submittedName>
</protein>
<evidence type="ECO:0000313" key="2">
    <source>
        <dbReference type="Proteomes" id="UP000501570"/>
    </source>
</evidence>
<organism evidence="1 2">
    <name type="scientific">Chryseobacterium gallinarum</name>
    <dbReference type="NCBI Taxonomy" id="1324352"/>
    <lineage>
        <taxon>Bacteria</taxon>
        <taxon>Pseudomonadati</taxon>
        <taxon>Bacteroidota</taxon>
        <taxon>Flavobacteriia</taxon>
        <taxon>Flavobacteriales</taxon>
        <taxon>Weeksellaceae</taxon>
        <taxon>Chryseobacterium group</taxon>
        <taxon>Chryseobacterium</taxon>
    </lineage>
</organism>